<accession>D9WL29</accession>
<keyword evidence="2" id="KW-0378">Hydrolase</keyword>
<dbReference type="STRING" id="457427.SSOG_09018"/>
<evidence type="ECO:0000313" key="3">
    <source>
        <dbReference type="Proteomes" id="UP000003963"/>
    </source>
</evidence>
<gene>
    <name evidence="2" type="ORF">SSOG_09018</name>
</gene>
<dbReference type="Proteomes" id="UP000003963">
    <property type="component" value="Unassembled WGS sequence"/>
</dbReference>
<reference evidence="2 3" key="1">
    <citation type="submission" date="2009-02" db="EMBL/GenBank/DDBJ databases">
        <title>Annotation of Streptomyces hygroscopicus strain ATCC 53653.</title>
        <authorList>
            <consortium name="The Broad Institute Genome Sequencing Platform"/>
            <consortium name="Broad Institute Microbial Sequencing Center"/>
            <person name="Fischbach M."/>
            <person name="Godfrey P."/>
            <person name="Ward D."/>
            <person name="Young S."/>
            <person name="Zeng Q."/>
            <person name="Koehrsen M."/>
            <person name="Alvarado L."/>
            <person name="Berlin A.M."/>
            <person name="Bochicchio J."/>
            <person name="Borenstein D."/>
            <person name="Chapman S.B."/>
            <person name="Chen Z."/>
            <person name="Engels R."/>
            <person name="Freedman E."/>
            <person name="Gellesch M."/>
            <person name="Goldberg J."/>
            <person name="Griggs A."/>
            <person name="Gujja S."/>
            <person name="Heilman E.R."/>
            <person name="Heiman D.I."/>
            <person name="Hepburn T.A."/>
            <person name="Howarth C."/>
            <person name="Jen D."/>
            <person name="Larson L."/>
            <person name="Lewis B."/>
            <person name="Mehta T."/>
            <person name="Park D."/>
            <person name="Pearson M."/>
            <person name="Richards J."/>
            <person name="Roberts A."/>
            <person name="Saif S."/>
            <person name="Shea T.D."/>
            <person name="Shenoy N."/>
            <person name="Sisk P."/>
            <person name="Stolte C."/>
            <person name="Sykes S.N."/>
            <person name="Thomson T."/>
            <person name="Walk T."/>
            <person name="White J."/>
            <person name="Yandava C."/>
            <person name="Straight P."/>
            <person name="Clardy J."/>
            <person name="Hung D."/>
            <person name="Kolter R."/>
            <person name="Mekalanos J."/>
            <person name="Walker S."/>
            <person name="Walsh C.T."/>
            <person name="Wieland-Brown L.C."/>
            <person name="Haas B."/>
            <person name="Nusbaum C."/>
            <person name="Birren B."/>
        </authorList>
    </citation>
    <scope>NUCLEOTIDE SEQUENCE [LARGE SCALE GENOMIC DNA]</scope>
    <source>
        <strain evidence="2 3">ATCC 53653</strain>
    </source>
</reference>
<dbReference type="InterPro" id="IPR033932">
    <property type="entry name" value="YtcJ-like"/>
</dbReference>
<dbReference type="PANTHER" id="PTHR22642:SF2">
    <property type="entry name" value="PROTEIN LONG AFTER FAR-RED 3"/>
    <property type="match status" value="1"/>
</dbReference>
<dbReference type="InterPro" id="IPR013108">
    <property type="entry name" value="Amidohydro_3"/>
</dbReference>
<dbReference type="Gene3D" id="2.30.40.10">
    <property type="entry name" value="Urease, subunit C, domain 1"/>
    <property type="match status" value="1"/>
</dbReference>
<protein>
    <submittedName>
        <fullName evidence="2">Putative amidohydrolase family protein</fullName>
    </submittedName>
</protein>
<dbReference type="InterPro" id="IPR032466">
    <property type="entry name" value="Metal_Hydrolase"/>
</dbReference>
<dbReference type="GO" id="GO:0016810">
    <property type="term" value="F:hydrolase activity, acting on carbon-nitrogen (but not peptide) bonds"/>
    <property type="evidence" value="ECO:0007669"/>
    <property type="project" value="InterPro"/>
</dbReference>
<evidence type="ECO:0000313" key="2">
    <source>
        <dbReference type="EMBL" id="EFL29304.1"/>
    </source>
</evidence>
<dbReference type="Gene3D" id="3.10.310.70">
    <property type="match status" value="1"/>
</dbReference>
<dbReference type="InterPro" id="IPR011059">
    <property type="entry name" value="Metal-dep_hydrolase_composite"/>
</dbReference>
<dbReference type="EMBL" id="GG657754">
    <property type="protein sequence ID" value="EFL29304.1"/>
    <property type="molecule type" value="Genomic_DNA"/>
</dbReference>
<dbReference type="SUPFAM" id="SSF51338">
    <property type="entry name" value="Composite domain of metallo-dependent hydrolases"/>
    <property type="match status" value="1"/>
</dbReference>
<dbReference type="AlphaFoldDB" id="D9WL29"/>
<dbReference type="Pfam" id="PF07969">
    <property type="entry name" value="Amidohydro_3"/>
    <property type="match status" value="1"/>
</dbReference>
<dbReference type="HOGENOM" id="CLU_009942_6_1_11"/>
<dbReference type="CDD" id="cd01300">
    <property type="entry name" value="YtcJ_like"/>
    <property type="match status" value="1"/>
</dbReference>
<dbReference type="SUPFAM" id="SSF51556">
    <property type="entry name" value="Metallo-dependent hydrolases"/>
    <property type="match status" value="1"/>
</dbReference>
<name>D9WL29_9ACTN</name>
<dbReference type="Gene3D" id="3.20.20.140">
    <property type="entry name" value="Metal-dependent hydrolases"/>
    <property type="match status" value="1"/>
</dbReference>
<sequence length="552" mass="58769">MMADTTADLVFTGGPVHTVDPARSRATAVAVRGERVIAVGREEVHDLIGPGTEVVDLAGRLLLPGFQDAHIHPLGAGIELGQCHLGDSTDAREYLRRVAAYADQHRDLGWITGGGWSLEAFPGGTPTAAMLDTIVPDRPVYLPNRDHHGAWVNTRALQLAGIDAATPDPGDGRIERDEQGNPTGMLQEGAASLVGTLLPEVTLAEQTAALLRAQSVLHALGVTAWQDAIMGSYANMADPTPAYHAALDDGLLTARVVGALWWDRARGAEQIPELLARREATERGRALRATTVKIMQDGVAENHTAAMLGPYLTGCGCASDNSGISFVDPQELKKYVTALDAHGFQVHFHALGDRAVREALDAVEAARTANGHRDTRPHLAHLQVVHPDDIPRFRTLGATANIQPLWAAHEPQMDELTLPFLSPERGGWQYPFGGLLRAGATLAAGSDWPVSSPDPLEGIHVAVNRRLPHAPEGTAPFLPEQRIGLEAAIAAYTAGSAYVNHADDTGTIAPGQLADLVVLDRDPFDGPVEEIADCQVLQTFVGGERVYAADDA</sequence>
<proteinExistence type="predicted"/>
<dbReference type="PANTHER" id="PTHR22642">
    <property type="entry name" value="IMIDAZOLONEPROPIONASE"/>
    <property type="match status" value="1"/>
</dbReference>
<feature type="domain" description="Amidohydrolase 3" evidence="1">
    <location>
        <begin position="53"/>
        <end position="547"/>
    </location>
</feature>
<keyword evidence="3" id="KW-1185">Reference proteome</keyword>
<evidence type="ECO:0000259" key="1">
    <source>
        <dbReference type="Pfam" id="PF07969"/>
    </source>
</evidence>
<organism evidence="2 3">
    <name type="scientific">Streptomyces himastatinicus ATCC 53653</name>
    <dbReference type="NCBI Taxonomy" id="457427"/>
    <lineage>
        <taxon>Bacteria</taxon>
        <taxon>Bacillati</taxon>
        <taxon>Actinomycetota</taxon>
        <taxon>Actinomycetes</taxon>
        <taxon>Kitasatosporales</taxon>
        <taxon>Streptomycetaceae</taxon>
        <taxon>Streptomyces</taxon>
        <taxon>Streptomyces violaceusniger group</taxon>
    </lineage>
</organism>